<reference evidence="1 2" key="1">
    <citation type="submission" date="2014-10" db="EMBL/GenBank/DDBJ databases">
        <title>Kaistella jeonii genome.</title>
        <authorList>
            <person name="Clayton J.T."/>
            <person name="Newman J.D."/>
        </authorList>
    </citation>
    <scope>NUCLEOTIDE SEQUENCE [LARGE SCALE GENOMIC DNA]</scope>
    <source>
        <strain evidence="1 2">DSM 17048</strain>
    </source>
</reference>
<dbReference type="AlphaFoldDB" id="A0A0C1F715"/>
<accession>A0A0C1F715</accession>
<dbReference type="Proteomes" id="UP000031473">
    <property type="component" value="Unassembled WGS sequence"/>
</dbReference>
<dbReference type="EMBL" id="JSYL01000004">
    <property type="protein sequence ID" value="KIA88992.1"/>
    <property type="molecule type" value="Genomic_DNA"/>
</dbReference>
<gene>
    <name evidence="1" type="ORF">OA86_07890</name>
</gene>
<comment type="caution">
    <text evidence="1">The sequence shown here is derived from an EMBL/GenBank/DDBJ whole genome shotgun (WGS) entry which is preliminary data.</text>
</comment>
<name>A0A0C1F715_9FLAO</name>
<sequence length="181" mass="20904">MISFPALLDYSKEKTRVLIYTSNPSIAKLVVEVLNFSCKEFDFFLEDGLTKNDDNDFVIFETSDIEKASQFKPTIFFISKEINSENIDPALRNITPGGILIYPSELETIVEECPHYFRKLPFQSSVFQKNTDQFVLSTEMGPIPVISRDEHLIKNLEGIKLLCQQFGVMEEEFYEPMMSFE</sequence>
<evidence type="ECO:0000313" key="1">
    <source>
        <dbReference type="EMBL" id="KIA88992.1"/>
    </source>
</evidence>
<dbReference type="OrthoDB" id="9804126at2"/>
<proteinExistence type="predicted"/>
<organism evidence="1 2">
    <name type="scientific">Kaistella jeonii</name>
    <dbReference type="NCBI Taxonomy" id="266749"/>
    <lineage>
        <taxon>Bacteria</taxon>
        <taxon>Pseudomonadati</taxon>
        <taxon>Bacteroidota</taxon>
        <taxon>Flavobacteriia</taxon>
        <taxon>Flavobacteriales</taxon>
        <taxon>Weeksellaceae</taxon>
        <taxon>Chryseobacterium group</taxon>
        <taxon>Kaistella</taxon>
    </lineage>
</organism>
<protein>
    <submittedName>
        <fullName evidence="1">Uncharacterized protein</fullName>
    </submittedName>
</protein>
<dbReference type="RefSeq" id="WP_039351446.1">
    <property type="nucleotide sequence ID" value="NZ_FOLA01000004.1"/>
</dbReference>
<dbReference type="STRING" id="266749.SAMN05421876_104190"/>
<evidence type="ECO:0000313" key="2">
    <source>
        <dbReference type="Proteomes" id="UP000031473"/>
    </source>
</evidence>
<keyword evidence="2" id="KW-1185">Reference proteome</keyword>